<reference evidence="13" key="1">
    <citation type="submission" date="2018-03" db="EMBL/GenBank/DDBJ databases">
        <authorList>
            <person name="Guldener U."/>
        </authorList>
    </citation>
    <scope>NUCLEOTIDE SEQUENCE</scope>
</reference>
<evidence type="ECO:0000256" key="8">
    <source>
        <dbReference type="ARBA" id="ARBA00023288"/>
    </source>
</evidence>
<dbReference type="Proteomes" id="UP001187682">
    <property type="component" value="Unassembled WGS sequence"/>
</dbReference>
<feature type="chain" id="PRO_5042148873" description="CFEM domain-containing protein" evidence="11">
    <location>
        <begin position="20"/>
        <end position="430"/>
    </location>
</feature>
<evidence type="ECO:0000256" key="4">
    <source>
        <dbReference type="ARBA" id="ARBA00022525"/>
    </source>
</evidence>
<evidence type="ECO:0000256" key="1">
    <source>
        <dbReference type="ARBA" id="ARBA00004589"/>
    </source>
</evidence>
<evidence type="ECO:0000256" key="3">
    <source>
        <dbReference type="ARBA" id="ARBA00010031"/>
    </source>
</evidence>
<name>A0AAE8MU18_9PEZI</name>
<evidence type="ECO:0000256" key="6">
    <source>
        <dbReference type="ARBA" id="ARBA00022729"/>
    </source>
</evidence>
<organism evidence="13 14">
    <name type="scientific">Cephalotrichum gorgonifer</name>
    <dbReference type="NCBI Taxonomy" id="2041049"/>
    <lineage>
        <taxon>Eukaryota</taxon>
        <taxon>Fungi</taxon>
        <taxon>Dikarya</taxon>
        <taxon>Ascomycota</taxon>
        <taxon>Pezizomycotina</taxon>
        <taxon>Sordariomycetes</taxon>
        <taxon>Hypocreomycetidae</taxon>
        <taxon>Microascales</taxon>
        <taxon>Microascaceae</taxon>
        <taxon>Cephalotrichum</taxon>
    </lineage>
</organism>
<dbReference type="GO" id="GO:0046872">
    <property type="term" value="F:metal ion binding"/>
    <property type="evidence" value="ECO:0007669"/>
    <property type="project" value="UniProtKB-UniRule"/>
</dbReference>
<gene>
    <name evidence="13" type="ORF">DNG_03337</name>
</gene>
<comment type="subcellular location">
    <subcellularLocation>
        <location evidence="1">Membrane</location>
        <topology evidence="1">Lipid-anchor</topology>
        <topology evidence="1">GPI-anchor</topology>
    </subcellularLocation>
    <subcellularLocation>
        <location evidence="2">Secreted</location>
    </subcellularLocation>
</comment>
<comment type="caution">
    <text evidence="13">The sequence shown here is derived from an EMBL/GenBank/DDBJ whole genome shotgun (WGS) entry which is preliminary data.</text>
</comment>
<keyword evidence="4" id="KW-0964">Secreted</keyword>
<comment type="caution">
    <text evidence="9">Lacks conserved residue(s) required for the propagation of feature annotation.</text>
</comment>
<keyword evidence="9" id="KW-0479">Metal-binding</keyword>
<evidence type="ECO:0000256" key="9">
    <source>
        <dbReference type="PROSITE-ProRule" id="PRU01356"/>
    </source>
</evidence>
<dbReference type="AlphaFoldDB" id="A0AAE8MU18"/>
<evidence type="ECO:0000256" key="2">
    <source>
        <dbReference type="ARBA" id="ARBA00004613"/>
    </source>
</evidence>
<keyword evidence="5" id="KW-0325">Glycoprotein</keyword>
<dbReference type="GO" id="GO:0005576">
    <property type="term" value="C:extracellular region"/>
    <property type="evidence" value="ECO:0007669"/>
    <property type="project" value="UniProtKB-SubCell"/>
</dbReference>
<proteinExistence type="inferred from homology"/>
<keyword evidence="14" id="KW-1185">Reference proteome</keyword>
<sequence length="430" mass="43699">MCRVLRALFWTLVIPAVIAQSECLSLTSQFPSCVAGCVTSGAKSAGCTNTLDFSCQCNPSSSAAIQAYAIGCATSACHGNAESMLDGFKAGSSICDCVASVTSEMPRLVSATDHSEGSTVAQLQVGSVGGTGDDGIVPPGYGGPSSPSPSDAKLPDIVQTVDAAFPTQTAGDGQRVAWCEEPKVATIINTSTKVSAWISSVPSGDNCTDLATKVVPTCAQECFKSKASDIGCKELDLACQCRDDIQAQLTTLMFPCILSACGVGDIVSVVAAGTSGQAAPGSEPEGMARASPSTTCAPVSPLAEDCAIYRPMFAPCGSDCLAPVVPEAGCSIDDLLCQCAPDKQAALSTLVLPCVRESCSESTRADVMWDPEPMCACASRSASKASSPTLTKTSSTKGSTTASLQNAGDKGGIEILVEIVLAVFVAGMTL</sequence>
<evidence type="ECO:0000256" key="7">
    <source>
        <dbReference type="ARBA" id="ARBA00023157"/>
    </source>
</evidence>
<keyword evidence="6 11" id="KW-0732">Signal</keyword>
<feature type="signal peptide" evidence="11">
    <location>
        <begin position="1"/>
        <end position="19"/>
    </location>
</feature>
<feature type="binding site" description="axial binding residue" evidence="9">
    <location>
        <position position="52"/>
    </location>
    <ligand>
        <name>heme</name>
        <dbReference type="ChEBI" id="CHEBI:30413"/>
    </ligand>
    <ligandPart>
        <name>Fe</name>
        <dbReference type="ChEBI" id="CHEBI:18248"/>
    </ligandPart>
</feature>
<comment type="similarity">
    <text evidence="3">Belongs to the RBT5 family.</text>
</comment>
<feature type="domain" description="CFEM" evidence="12">
    <location>
        <begin position="190"/>
        <end position="303"/>
    </location>
</feature>
<feature type="binding site" description="axial binding residue" evidence="9">
    <location>
        <position position="236"/>
    </location>
    <ligand>
        <name>heme</name>
        <dbReference type="ChEBI" id="CHEBI:30413"/>
    </ligand>
    <ligandPart>
        <name>Fe</name>
        <dbReference type="ChEBI" id="CHEBI:18248"/>
    </ligandPart>
</feature>
<accession>A0AAE8MU18</accession>
<evidence type="ECO:0000256" key="10">
    <source>
        <dbReference type="SAM" id="MobiDB-lite"/>
    </source>
</evidence>
<protein>
    <recommendedName>
        <fullName evidence="12">CFEM domain-containing protein</fullName>
    </recommendedName>
</protein>
<evidence type="ECO:0000259" key="12">
    <source>
        <dbReference type="PROSITE" id="PS52012"/>
    </source>
</evidence>
<keyword evidence="9" id="KW-0408">Iron</keyword>
<keyword evidence="5" id="KW-0472">Membrane</keyword>
<dbReference type="PROSITE" id="PS52012">
    <property type="entry name" value="CFEM"/>
    <property type="match status" value="2"/>
</dbReference>
<feature type="disulfide bond" evidence="9">
    <location>
        <begin position="232"/>
        <end position="239"/>
    </location>
</feature>
<keyword evidence="5" id="KW-0336">GPI-anchor</keyword>
<dbReference type="Pfam" id="PF05730">
    <property type="entry name" value="CFEM"/>
    <property type="match status" value="3"/>
</dbReference>
<evidence type="ECO:0000313" key="13">
    <source>
        <dbReference type="EMBL" id="SPO00588.1"/>
    </source>
</evidence>
<evidence type="ECO:0000313" key="14">
    <source>
        <dbReference type="Proteomes" id="UP001187682"/>
    </source>
</evidence>
<dbReference type="EMBL" id="ONZQ02000004">
    <property type="protein sequence ID" value="SPO00588.1"/>
    <property type="molecule type" value="Genomic_DNA"/>
</dbReference>
<keyword evidence="8" id="KW-0449">Lipoprotein</keyword>
<feature type="domain" description="CFEM" evidence="12">
    <location>
        <begin position="5"/>
        <end position="120"/>
    </location>
</feature>
<keyword evidence="7 9" id="KW-1015">Disulfide bond</keyword>
<dbReference type="InterPro" id="IPR008427">
    <property type="entry name" value="Extracellular_membr_CFEM_dom"/>
</dbReference>
<keyword evidence="9" id="KW-0349">Heme</keyword>
<evidence type="ECO:0000256" key="5">
    <source>
        <dbReference type="ARBA" id="ARBA00022622"/>
    </source>
</evidence>
<feature type="region of interest" description="Disordered" evidence="10">
    <location>
        <begin position="125"/>
        <end position="151"/>
    </location>
</feature>
<evidence type="ECO:0000256" key="11">
    <source>
        <dbReference type="SAM" id="SignalP"/>
    </source>
</evidence>
<dbReference type="GO" id="GO:0098552">
    <property type="term" value="C:side of membrane"/>
    <property type="evidence" value="ECO:0007669"/>
    <property type="project" value="UniProtKB-KW"/>
</dbReference>